<dbReference type="EMBL" id="VIKR01000005">
    <property type="protein sequence ID" value="TQV72067.1"/>
    <property type="molecule type" value="Genomic_DNA"/>
</dbReference>
<dbReference type="RefSeq" id="WP_142943394.1">
    <property type="nucleotide sequence ID" value="NZ_VIKR01000005.1"/>
</dbReference>
<name>A0A545T4B2_9GAMM</name>
<organism evidence="2 3">
    <name type="scientific">Aliikangiella marina</name>
    <dbReference type="NCBI Taxonomy" id="1712262"/>
    <lineage>
        <taxon>Bacteria</taxon>
        <taxon>Pseudomonadati</taxon>
        <taxon>Pseudomonadota</taxon>
        <taxon>Gammaproteobacteria</taxon>
        <taxon>Oceanospirillales</taxon>
        <taxon>Pleioneaceae</taxon>
        <taxon>Aliikangiella</taxon>
    </lineage>
</organism>
<proteinExistence type="predicted"/>
<dbReference type="AlphaFoldDB" id="A0A545T4B2"/>
<keyword evidence="3" id="KW-1185">Reference proteome</keyword>
<dbReference type="Proteomes" id="UP000317839">
    <property type="component" value="Unassembled WGS sequence"/>
</dbReference>
<sequence length="238" mass="27698">MKLFDCHYYLHTPVQIWARTQDYRPVIIYFAKGELSVDVGLPNEDHDTFDDLFEIFNAPVNSDYNDDDFISIERIKEICHSIDEVTLLAKIEKQIEEYHHQWITNFDAVKQYQTAFGPLFTLTIGNNIPWKTPYINRVGKPHWEAKFSDHFGSGLYLYFYRQTDKQKVKFCLFKNLHAEAIKPLELIKKISVVYGATRFGAGGAGRSEQICQSDYLDPHKTESTINLLIDELNKIANH</sequence>
<accession>A0A545T4B2</accession>
<reference evidence="2 3" key="1">
    <citation type="submission" date="2019-06" db="EMBL/GenBank/DDBJ databases">
        <title>Draft genome of Aliikangiella marina GYP-15.</title>
        <authorList>
            <person name="Wang G."/>
        </authorList>
    </citation>
    <scope>NUCLEOTIDE SEQUENCE [LARGE SCALE GENOMIC DNA]</scope>
    <source>
        <strain evidence="2 3">GYP-15</strain>
    </source>
</reference>
<gene>
    <name evidence="1" type="ORF">FLL45_17475</name>
    <name evidence="2" type="ORF">FLL45_17755</name>
</gene>
<dbReference type="EMBL" id="VIKR01000005">
    <property type="protein sequence ID" value="TQV72014.1"/>
    <property type="molecule type" value="Genomic_DNA"/>
</dbReference>
<evidence type="ECO:0000313" key="2">
    <source>
        <dbReference type="EMBL" id="TQV72067.1"/>
    </source>
</evidence>
<evidence type="ECO:0000313" key="1">
    <source>
        <dbReference type="EMBL" id="TQV72014.1"/>
    </source>
</evidence>
<evidence type="ECO:0000313" key="3">
    <source>
        <dbReference type="Proteomes" id="UP000317839"/>
    </source>
</evidence>
<comment type="caution">
    <text evidence="2">The sequence shown here is derived from an EMBL/GenBank/DDBJ whole genome shotgun (WGS) entry which is preliminary data.</text>
</comment>
<protein>
    <submittedName>
        <fullName evidence="2">Uncharacterized protein</fullName>
    </submittedName>
</protein>